<feature type="domain" description="Superoxide dismutase copper/zinc binding" evidence="2">
    <location>
        <begin position="65"/>
        <end position="184"/>
    </location>
</feature>
<dbReference type="Gene3D" id="2.60.40.200">
    <property type="entry name" value="Superoxide dismutase, copper/zinc binding domain"/>
    <property type="match status" value="1"/>
</dbReference>
<feature type="chain" id="PRO_5045664531" evidence="1">
    <location>
        <begin position="21"/>
        <end position="196"/>
    </location>
</feature>
<organism evidence="3 4">
    <name type="scientific">Saccoglossus kowalevskii</name>
    <name type="common">Acorn worm</name>
    <dbReference type="NCBI Taxonomy" id="10224"/>
    <lineage>
        <taxon>Eukaryota</taxon>
        <taxon>Metazoa</taxon>
        <taxon>Hemichordata</taxon>
        <taxon>Enteropneusta</taxon>
        <taxon>Harrimaniidae</taxon>
        <taxon>Saccoglossus</taxon>
    </lineage>
</organism>
<dbReference type="PANTHER" id="PTHR10003">
    <property type="entry name" value="SUPEROXIDE DISMUTASE CU-ZN -RELATED"/>
    <property type="match status" value="1"/>
</dbReference>
<keyword evidence="1" id="KW-0732">Signal</keyword>
<dbReference type="RefSeq" id="XP_006822451.1">
    <property type="nucleotide sequence ID" value="XM_006822388.1"/>
</dbReference>
<evidence type="ECO:0000313" key="4">
    <source>
        <dbReference type="RefSeq" id="XP_006822451.1"/>
    </source>
</evidence>
<accession>A0ABM0MR10</accession>
<dbReference type="InterPro" id="IPR036423">
    <property type="entry name" value="SOD-like_Cu/Zn_dom_sf"/>
</dbReference>
<dbReference type="GeneID" id="100371485"/>
<dbReference type="CDD" id="cd00305">
    <property type="entry name" value="Cu-Zn_Superoxide_Dismutase"/>
    <property type="match status" value="1"/>
</dbReference>
<evidence type="ECO:0000259" key="2">
    <source>
        <dbReference type="Pfam" id="PF00080"/>
    </source>
</evidence>
<sequence>MANIVAVLYVAFLIAGSAIGEVIAITYTGSTTSQTNAEATGYIYGGCYIRPNPSGINVALRKNIEGIIEIKQKSTGGEVEITLDLSGFNTNSHHGFHIHTYGYNDRGKGCSAAGGHYNPFSNVHGSPSDNERHVGDLGNIVSDENGNVKTVIRDSVVSLIEENSVIGRSFVVHAGTDDLGRGGQKLVVPLVTQVLV</sequence>
<dbReference type="InterPro" id="IPR024134">
    <property type="entry name" value="SOD_Cu/Zn_/chaperone"/>
</dbReference>
<dbReference type="PRINTS" id="PR00068">
    <property type="entry name" value="CUZNDISMTASE"/>
</dbReference>
<feature type="signal peptide" evidence="1">
    <location>
        <begin position="1"/>
        <end position="20"/>
    </location>
</feature>
<evidence type="ECO:0000256" key="1">
    <source>
        <dbReference type="SAM" id="SignalP"/>
    </source>
</evidence>
<proteinExistence type="predicted"/>
<gene>
    <name evidence="4" type="primary">LOC100371485</name>
</gene>
<evidence type="ECO:0000313" key="3">
    <source>
        <dbReference type="Proteomes" id="UP000694865"/>
    </source>
</evidence>
<keyword evidence="3" id="KW-1185">Reference proteome</keyword>
<reference evidence="4" key="1">
    <citation type="submission" date="2025-08" db="UniProtKB">
        <authorList>
            <consortium name="RefSeq"/>
        </authorList>
    </citation>
    <scope>IDENTIFICATION</scope>
    <source>
        <tissue evidence="4">Testes</tissue>
    </source>
</reference>
<dbReference type="SUPFAM" id="SSF49329">
    <property type="entry name" value="Cu,Zn superoxide dismutase-like"/>
    <property type="match status" value="1"/>
</dbReference>
<name>A0ABM0MR10_SACKO</name>
<dbReference type="Pfam" id="PF00080">
    <property type="entry name" value="Sod_Cu"/>
    <property type="match status" value="1"/>
</dbReference>
<dbReference type="Proteomes" id="UP000694865">
    <property type="component" value="Unplaced"/>
</dbReference>
<protein>
    <submittedName>
        <fullName evidence="4">Superoxide dismutase [Cu-Zn]-like</fullName>
    </submittedName>
</protein>
<dbReference type="InterPro" id="IPR001424">
    <property type="entry name" value="SOD_Cu_Zn_dom"/>
</dbReference>